<dbReference type="RefSeq" id="WP_203378583.1">
    <property type="nucleotide sequence ID" value="NZ_JAENHP010000007.1"/>
</dbReference>
<protein>
    <submittedName>
        <fullName evidence="2">Uncharacterized protein</fullName>
    </submittedName>
</protein>
<dbReference type="Proteomes" id="UP000632138">
    <property type="component" value="Unassembled WGS sequence"/>
</dbReference>
<organism evidence="2 3">
    <name type="scientific">Paractinoplanes ovalisporus</name>
    <dbReference type="NCBI Taxonomy" id="2810368"/>
    <lineage>
        <taxon>Bacteria</taxon>
        <taxon>Bacillati</taxon>
        <taxon>Actinomycetota</taxon>
        <taxon>Actinomycetes</taxon>
        <taxon>Micromonosporales</taxon>
        <taxon>Micromonosporaceae</taxon>
        <taxon>Paractinoplanes</taxon>
    </lineage>
</organism>
<sequence length="316" mass="34331">MDDVERMLAQSLHGAATDAPGDTELLSKVHRRSSRYRRRRLAVQLSGLAAVVVVGLPATAVLLNRSGPPLPPPAAFSSSAASPVTLVEGFQNPVFPYALPPTEGMRAPVATLEAGTPTAFFEATDLRRHADTMVTVTSTKPVFTTAADESAWTVRGHQGRLRTIDVEPAKQYILYWPEAPGRWLQLATDDTYTPQQVVALANALTSAAIEVLPPFELDYSPAGLTPDTVDASTMSFRDGAFSVVLRKQYQLPTTNQKVAAYDARLTRDARRTMLEVAVTDWDAVLQVTVRSPLAISDNDLLRFAAGVHILNRSNPR</sequence>
<keyword evidence="1" id="KW-1133">Transmembrane helix</keyword>
<keyword evidence="3" id="KW-1185">Reference proteome</keyword>
<name>A0ABS2AH92_9ACTN</name>
<evidence type="ECO:0000256" key="1">
    <source>
        <dbReference type="SAM" id="Phobius"/>
    </source>
</evidence>
<comment type="caution">
    <text evidence="2">The sequence shown here is derived from an EMBL/GenBank/DDBJ whole genome shotgun (WGS) entry which is preliminary data.</text>
</comment>
<evidence type="ECO:0000313" key="3">
    <source>
        <dbReference type="Proteomes" id="UP000632138"/>
    </source>
</evidence>
<gene>
    <name evidence="2" type="ORF">JIG36_23830</name>
</gene>
<keyword evidence="1" id="KW-0472">Membrane</keyword>
<proteinExistence type="predicted"/>
<feature type="transmembrane region" description="Helical" evidence="1">
    <location>
        <begin position="41"/>
        <end position="63"/>
    </location>
</feature>
<dbReference type="EMBL" id="JAENHP010000007">
    <property type="protein sequence ID" value="MBM2618591.1"/>
    <property type="molecule type" value="Genomic_DNA"/>
</dbReference>
<evidence type="ECO:0000313" key="2">
    <source>
        <dbReference type="EMBL" id="MBM2618591.1"/>
    </source>
</evidence>
<keyword evidence="1" id="KW-0812">Transmembrane</keyword>
<accession>A0ABS2AH92</accession>
<reference evidence="2 3" key="1">
    <citation type="submission" date="2021-01" db="EMBL/GenBank/DDBJ databases">
        <title>Actinoplanes sp. nov. LDG1-06 isolated from lichen.</title>
        <authorList>
            <person name="Saeng-In P."/>
            <person name="Phongsopitanun W."/>
            <person name="Kanchanasin P."/>
            <person name="Yuki M."/>
            <person name="Kudo T."/>
            <person name="Ohkuma M."/>
            <person name="Tanasupawat S."/>
        </authorList>
    </citation>
    <scope>NUCLEOTIDE SEQUENCE [LARGE SCALE GENOMIC DNA]</scope>
    <source>
        <strain evidence="2 3">LDG1-06</strain>
    </source>
</reference>